<dbReference type="InterPro" id="IPR002104">
    <property type="entry name" value="Integrase_catalytic"/>
</dbReference>
<keyword evidence="2" id="KW-0238">DNA-binding</keyword>
<keyword evidence="3" id="KW-0233">DNA recombination</keyword>
<dbReference type="PANTHER" id="PTHR30349:SF41">
    <property type="entry name" value="INTEGRASE_RECOMBINASE PROTEIN MJ0367-RELATED"/>
    <property type="match status" value="1"/>
</dbReference>
<keyword evidence="7" id="KW-1185">Reference proteome</keyword>
<dbReference type="InterPro" id="IPR010998">
    <property type="entry name" value="Integrase_recombinase_N"/>
</dbReference>
<dbReference type="InterPro" id="IPR010982">
    <property type="entry name" value="Lambda_DNA-bd_dom_sf"/>
</dbReference>
<evidence type="ECO:0000313" key="7">
    <source>
        <dbReference type="Proteomes" id="UP000295388"/>
    </source>
</evidence>
<dbReference type="EMBL" id="SNWQ01000020">
    <property type="protein sequence ID" value="TDO36288.1"/>
    <property type="molecule type" value="Genomic_DNA"/>
</dbReference>
<dbReference type="OrthoDB" id="4326943at2"/>
<dbReference type="InterPro" id="IPR013762">
    <property type="entry name" value="Integrase-like_cat_sf"/>
</dbReference>
<feature type="domain" description="HTH cro/C1-type" evidence="4">
    <location>
        <begin position="337"/>
        <end position="391"/>
    </location>
</feature>
<dbReference type="PANTHER" id="PTHR30349">
    <property type="entry name" value="PHAGE INTEGRASE-RELATED"/>
    <property type="match status" value="1"/>
</dbReference>
<evidence type="ECO:0000256" key="2">
    <source>
        <dbReference type="ARBA" id="ARBA00023125"/>
    </source>
</evidence>
<evidence type="ECO:0000313" key="6">
    <source>
        <dbReference type="EMBL" id="TDO36288.1"/>
    </source>
</evidence>
<proteinExistence type="inferred from homology"/>
<accession>A0A4V3C744</accession>
<protein>
    <submittedName>
        <fullName evidence="6">Site-specific recombinase XerC</fullName>
    </submittedName>
</protein>
<dbReference type="InterPro" id="IPR011010">
    <property type="entry name" value="DNA_brk_join_enz"/>
</dbReference>
<evidence type="ECO:0000259" key="5">
    <source>
        <dbReference type="PROSITE" id="PS51898"/>
    </source>
</evidence>
<dbReference type="SUPFAM" id="SSF56349">
    <property type="entry name" value="DNA breaking-rejoining enzymes"/>
    <property type="match status" value="2"/>
</dbReference>
<comment type="caution">
    <text evidence="6">The sequence shown here is derived from an EMBL/GenBank/DDBJ whole genome shotgun (WGS) entry which is preliminary data.</text>
</comment>
<dbReference type="AlphaFoldDB" id="A0A4V3C744"/>
<dbReference type="GO" id="GO:0003677">
    <property type="term" value="F:DNA binding"/>
    <property type="evidence" value="ECO:0007669"/>
    <property type="project" value="UniProtKB-KW"/>
</dbReference>
<dbReference type="Proteomes" id="UP000295388">
    <property type="component" value="Unassembled WGS sequence"/>
</dbReference>
<dbReference type="GO" id="GO:0006310">
    <property type="term" value="P:DNA recombination"/>
    <property type="evidence" value="ECO:0007669"/>
    <property type="project" value="UniProtKB-KW"/>
</dbReference>
<name>A0A4V3C744_9ACTN</name>
<gene>
    <name evidence="6" type="ORF">EV643_12018</name>
</gene>
<dbReference type="Pfam" id="PF13560">
    <property type="entry name" value="HTH_31"/>
    <property type="match status" value="1"/>
</dbReference>
<evidence type="ECO:0000256" key="1">
    <source>
        <dbReference type="ARBA" id="ARBA00008857"/>
    </source>
</evidence>
<dbReference type="SUPFAM" id="SSF47413">
    <property type="entry name" value="lambda repressor-like DNA-binding domains"/>
    <property type="match status" value="1"/>
</dbReference>
<dbReference type="InterPro" id="IPR050090">
    <property type="entry name" value="Tyrosine_recombinase_XerCD"/>
</dbReference>
<dbReference type="PROSITE" id="PS51898">
    <property type="entry name" value="TYR_RECOMBINASE"/>
    <property type="match status" value="1"/>
</dbReference>
<evidence type="ECO:0000256" key="3">
    <source>
        <dbReference type="ARBA" id="ARBA00023172"/>
    </source>
</evidence>
<reference evidence="6 7" key="1">
    <citation type="submission" date="2019-03" db="EMBL/GenBank/DDBJ databases">
        <title>Genomic Encyclopedia of Type Strains, Phase III (KMG-III): the genomes of soil and plant-associated and newly described type strains.</title>
        <authorList>
            <person name="Whitman W."/>
        </authorList>
    </citation>
    <scope>NUCLEOTIDE SEQUENCE [LARGE SCALE GENOMIC DNA]</scope>
    <source>
        <strain evidence="6 7">VKM Ac-2527</strain>
    </source>
</reference>
<dbReference type="Gene3D" id="1.10.150.130">
    <property type="match status" value="1"/>
</dbReference>
<dbReference type="PROSITE" id="PS50943">
    <property type="entry name" value="HTH_CROC1"/>
    <property type="match status" value="1"/>
</dbReference>
<evidence type="ECO:0000259" key="4">
    <source>
        <dbReference type="PROSITE" id="PS50943"/>
    </source>
</evidence>
<sequence length="487" mass="54790">MAKQPLPLGTWGTISSRAMRWDKKGRADKFEAKARYRDVDGRTRRVAAWGKTATEAENKLRTMLKTRTRLSGSAEIKPESRVSVAVELFLAEIKELGEQEVLAPGTHQTYRYQCDKNLTPRIGEIRLVELTTPRVNDVIQAIRNEVGVASAKTCKSILSGALSMAVRHGALIANPVREIKIRGKRRRRSPRALEEDEREAWFELLRQDERAVRADLVDLCKFMLATGERIGEALAVTWKDVNRETGQINCSYQVQRLKGHGLIRRRVKSAAGERVLVLPRWALEMVLARWNEGTPSGSPVFPDSKGGFRDPHNVQHALRNARRPVGGQRRTELGQTLKAHRRRAGFTQTQIVDKLGWRKTRISLIETGRVRLEAEEAVALANAYRLSKRDRTALLELTELAGMRSLADEMAWVTAHVFRKTTATILEDAGQTPRKIADQLGHSRISTTVDEYVGRRARNPEAAGLLDEALRGIHEQHRQPTEGAAID</sequence>
<feature type="domain" description="Tyr recombinase" evidence="5">
    <location>
        <begin position="188"/>
        <end position="467"/>
    </location>
</feature>
<organism evidence="6 7">
    <name type="scientific">Kribbella caucasensis</name>
    <dbReference type="NCBI Taxonomy" id="2512215"/>
    <lineage>
        <taxon>Bacteria</taxon>
        <taxon>Bacillati</taxon>
        <taxon>Actinomycetota</taxon>
        <taxon>Actinomycetes</taxon>
        <taxon>Propionibacteriales</taxon>
        <taxon>Kribbellaceae</taxon>
        <taxon>Kribbella</taxon>
    </lineage>
</organism>
<dbReference type="InterPro" id="IPR001387">
    <property type="entry name" value="Cro/C1-type_HTH"/>
</dbReference>
<dbReference type="Gene3D" id="1.10.443.10">
    <property type="entry name" value="Intergrase catalytic core"/>
    <property type="match status" value="1"/>
</dbReference>
<dbReference type="Gene3D" id="1.10.260.40">
    <property type="entry name" value="lambda repressor-like DNA-binding domains"/>
    <property type="match status" value="1"/>
</dbReference>
<dbReference type="GO" id="GO:0015074">
    <property type="term" value="P:DNA integration"/>
    <property type="evidence" value="ECO:0007669"/>
    <property type="project" value="InterPro"/>
</dbReference>
<dbReference type="SMART" id="SM00530">
    <property type="entry name" value="HTH_XRE"/>
    <property type="match status" value="1"/>
</dbReference>
<comment type="similarity">
    <text evidence="1">Belongs to the 'phage' integrase family.</text>
</comment>